<dbReference type="AlphaFoldDB" id="A0A837HTG1"/>
<reference evidence="2 3" key="1">
    <citation type="journal article" date="2015" name="Nature">
        <title>rRNA introns, odd ribosomes, and small enigmatic genomes across a large radiation of phyla.</title>
        <authorList>
            <person name="Brown C.T."/>
            <person name="Hug L.A."/>
            <person name="Thomas B.C."/>
            <person name="Sharon I."/>
            <person name="Castelle C.J."/>
            <person name="Singh A."/>
            <person name="Wilkins M.J."/>
            <person name="Williams K.H."/>
            <person name="Banfield J.F."/>
        </authorList>
    </citation>
    <scope>NUCLEOTIDE SEQUENCE [LARGE SCALE GENOMIC DNA]</scope>
</reference>
<organism evidence="2 3">
    <name type="scientific">Candidatus Nomurabacteria bacterium GW2011_GWC2_39_41</name>
    <dbReference type="NCBI Taxonomy" id="1618754"/>
    <lineage>
        <taxon>Bacteria</taxon>
        <taxon>Candidatus Nomuraibacteriota</taxon>
    </lineage>
</organism>
<keyword evidence="1" id="KW-0472">Membrane</keyword>
<dbReference type="SUPFAM" id="SSF51261">
    <property type="entry name" value="Duplicated hybrid motif"/>
    <property type="match status" value="1"/>
</dbReference>
<keyword evidence="1" id="KW-0812">Transmembrane</keyword>
<keyword evidence="1" id="KW-1133">Transmembrane helix</keyword>
<evidence type="ECO:0008006" key="4">
    <source>
        <dbReference type="Google" id="ProtNLM"/>
    </source>
</evidence>
<dbReference type="EMBL" id="LBXB01000006">
    <property type="protein sequence ID" value="KKR20210.1"/>
    <property type="molecule type" value="Genomic_DNA"/>
</dbReference>
<evidence type="ECO:0000256" key="1">
    <source>
        <dbReference type="SAM" id="Phobius"/>
    </source>
</evidence>
<feature type="transmembrane region" description="Helical" evidence="1">
    <location>
        <begin position="6"/>
        <end position="23"/>
    </location>
</feature>
<dbReference type="CDD" id="cd12797">
    <property type="entry name" value="M23_peptidase"/>
    <property type="match status" value="1"/>
</dbReference>
<dbReference type="Gene3D" id="2.70.70.10">
    <property type="entry name" value="Glucose Permease (Domain IIA)"/>
    <property type="match status" value="1"/>
</dbReference>
<protein>
    <recommendedName>
        <fullName evidence="4">Peptidase M23 domain-containing protein</fullName>
    </recommendedName>
</protein>
<dbReference type="InterPro" id="IPR011055">
    <property type="entry name" value="Dup_hybrid_motif"/>
</dbReference>
<evidence type="ECO:0000313" key="3">
    <source>
        <dbReference type="Proteomes" id="UP000034656"/>
    </source>
</evidence>
<name>A0A837HTG1_9BACT</name>
<evidence type="ECO:0000313" key="2">
    <source>
        <dbReference type="EMBL" id="KKR20210.1"/>
    </source>
</evidence>
<proteinExistence type="predicted"/>
<accession>A0A837HTG1</accession>
<dbReference type="Proteomes" id="UP000034656">
    <property type="component" value="Unassembled WGS sequence"/>
</dbReference>
<sequence length="284" mass="31241">MNKNIYTALAVVGVVVIGGVFLVKQKNVQVPFTTEVIEKTEPSVTTNISKTQKEQASITTNNTSQPKVIVKTNTDTPPLLIKSIGVNLDYYNSATNRAGDFVFTKEKLQFDRLFMGYGFFIPFSEASPAKYNPQPTFILPLGTPARSLVDGIVVSIPVLWSGDYSVQVTENGKMEKWIYETEHIINPKVKVGDKVIAGQIIGEVSDFSQGLPAGFGMVEMGILKGGQVPQHVCPFAYFDPSIKEEMQKKIIALYTAWEDYAGDTSLYNEIESIPGCIKLDPIEG</sequence>
<gene>
    <name evidence="2" type="ORF">UT51_C0006G0004</name>
</gene>
<comment type="caution">
    <text evidence="2">The sequence shown here is derived from an EMBL/GenBank/DDBJ whole genome shotgun (WGS) entry which is preliminary data.</text>
</comment>